<protein>
    <submittedName>
        <fullName evidence="3">Uncharacterized protein</fullName>
    </submittedName>
</protein>
<evidence type="ECO:0000256" key="1">
    <source>
        <dbReference type="SAM" id="MobiDB-lite"/>
    </source>
</evidence>
<sequence length="153" mass="16507">LWPRGPDWFPRWLSLFLARADAAAWPIGKGCSHGGPRDWDSSTTEVLGVCAHNHLALPQFADNSCTIANAVVSARLGDELAIAPWAWGGGASFAADISIYRLDWQVAPPHGSPSSRATQPRSWASTARPVNASASQPADGWRAPETESRVWNH</sequence>
<keyword evidence="4" id="KW-1185">Reference proteome</keyword>
<feature type="compositionally biased region" description="Polar residues" evidence="1">
    <location>
        <begin position="112"/>
        <end position="125"/>
    </location>
</feature>
<reference evidence="3" key="1">
    <citation type="journal article" date="2015" name="BMC Genomics">
        <title>The genome of the truffle-parasite Tolypocladium ophioglossoides and the evolution of antifungal peptaibiotics.</title>
        <authorList>
            <person name="Quandt C.A."/>
            <person name="Bushley K.E."/>
            <person name="Spatafora J.W."/>
        </authorList>
    </citation>
    <scope>NUCLEOTIDE SEQUENCE [LARGE SCALE GENOMIC DNA]</scope>
    <source>
        <strain evidence="3">CBS 100239</strain>
    </source>
</reference>
<gene>
    <name evidence="3" type="ORF">TOPH_00546</name>
</gene>
<feature type="signal peptide" evidence="2">
    <location>
        <begin position="1"/>
        <end position="24"/>
    </location>
</feature>
<proteinExistence type="predicted"/>
<organism evidence="3 4">
    <name type="scientific">Tolypocladium ophioglossoides (strain CBS 100239)</name>
    <name type="common">Snaketongue truffleclub</name>
    <name type="synonym">Elaphocordyceps ophioglossoides</name>
    <dbReference type="NCBI Taxonomy" id="1163406"/>
    <lineage>
        <taxon>Eukaryota</taxon>
        <taxon>Fungi</taxon>
        <taxon>Dikarya</taxon>
        <taxon>Ascomycota</taxon>
        <taxon>Pezizomycotina</taxon>
        <taxon>Sordariomycetes</taxon>
        <taxon>Hypocreomycetidae</taxon>
        <taxon>Hypocreales</taxon>
        <taxon>Ophiocordycipitaceae</taxon>
        <taxon>Tolypocladium</taxon>
    </lineage>
</organism>
<dbReference type="Proteomes" id="UP000036947">
    <property type="component" value="Unassembled WGS sequence"/>
</dbReference>
<dbReference type="AlphaFoldDB" id="A0A0L0NLV8"/>
<name>A0A0L0NLV8_TOLOC</name>
<feature type="non-terminal residue" evidence="3">
    <location>
        <position position="1"/>
    </location>
</feature>
<evidence type="ECO:0000313" key="3">
    <source>
        <dbReference type="EMBL" id="KND95121.1"/>
    </source>
</evidence>
<feature type="region of interest" description="Disordered" evidence="1">
    <location>
        <begin position="110"/>
        <end position="153"/>
    </location>
</feature>
<feature type="non-terminal residue" evidence="3">
    <location>
        <position position="153"/>
    </location>
</feature>
<keyword evidence="2" id="KW-0732">Signal</keyword>
<feature type="compositionally biased region" description="Basic and acidic residues" evidence="1">
    <location>
        <begin position="142"/>
        <end position="153"/>
    </location>
</feature>
<evidence type="ECO:0000256" key="2">
    <source>
        <dbReference type="SAM" id="SignalP"/>
    </source>
</evidence>
<evidence type="ECO:0000313" key="4">
    <source>
        <dbReference type="Proteomes" id="UP000036947"/>
    </source>
</evidence>
<accession>A0A0L0NLV8</accession>
<comment type="caution">
    <text evidence="3">The sequence shown here is derived from an EMBL/GenBank/DDBJ whole genome shotgun (WGS) entry which is preliminary data.</text>
</comment>
<feature type="chain" id="PRO_5005545192" evidence="2">
    <location>
        <begin position="25"/>
        <end position="153"/>
    </location>
</feature>
<dbReference type="EMBL" id="LFRF01000001">
    <property type="protein sequence ID" value="KND95121.1"/>
    <property type="molecule type" value="Genomic_DNA"/>
</dbReference>